<dbReference type="Gene3D" id="1.25.40.20">
    <property type="entry name" value="Ankyrin repeat-containing domain"/>
    <property type="match status" value="2"/>
</dbReference>
<dbReference type="Proteomes" id="UP000505377">
    <property type="component" value="Chromosome"/>
</dbReference>
<dbReference type="AlphaFoldDB" id="A0A6M6JI14"/>
<sequence length="498" mass="52629">MPTVPLPDDPDLDQLRKQARDLQRGVRDGTERALALAAEHHPDGVPADRTGWPLHAAQLALARLYGFGGWPALARHVGVVREHLRAPDRAPVSDDPATEYLRRVSLAFGGDDGPLQRSAPAVLADHPEITRGDVWVAAARADADEVARLLDADPALATREGGPHRWPPIAYLAFARPDPAPSADAVTATARLLLDHGADPDTGYLWHGLPSPFTLLTGAFGGGEGGQPPHPHQHALARVLLDAGADPNDSQTLYNRQFTPADDHLELLLAAGLGRGDGGPWRRRLGATLDSPVDLLRQQMSWAVTSGFAHRVALLARHGVDLTAPLPGRYGVPRRPPYAVALTSGRTAVAELLAGLGARVPLDEEEQVLAAVLAADRDAAQRLGPDAVARARARRPGLVAWAAVVAGPAALRLAVELGWDVSARARTDVPAEGGWETALHHAAATGDVALARLLLELGADPDARDGRFDATPEQWAGHTGHPAVAELLSGRAGRRPAP</sequence>
<keyword evidence="3" id="KW-1185">Reference proteome</keyword>
<reference evidence="2 3" key="1">
    <citation type="submission" date="2020-05" db="EMBL/GenBank/DDBJ databases">
        <authorList>
            <person name="Mo P."/>
        </authorList>
    </citation>
    <scope>NUCLEOTIDE SEQUENCE [LARGE SCALE GENOMIC DNA]</scope>
    <source>
        <strain evidence="2 3">Gen01</strain>
    </source>
</reference>
<dbReference type="EMBL" id="CP053564">
    <property type="protein sequence ID" value="QJY46031.1"/>
    <property type="molecule type" value="Genomic_DNA"/>
</dbReference>
<feature type="repeat" description="ANK" evidence="1">
    <location>
        <begin position="434"/>
        <end position="466"/>
    </location>
</feature>
<gene>
    <name evidence="2" type="ORF">HOP40_09640</name>
</gene>
<dbReference type="SMART" id="SM00248">
    <property type="entry name" value="ANK"/>
    <property type="match status" value="4"/>
</dbReference>
<accession>A0A6M6JI14</accession>
<dbReference type="PROSITE" id="PS50088">
    <property type="entry name" value="ANK_REPEAT"/>
    <property type="match status" value="1"/>
</dbReference>
<protein>
    <submittedName>
        <fullName evidence="2">Ankyrin repeat domain-containing protein</fullName>
    </submittedName>
</protein>
<proteinExistence type="predicted"/>
<dbReference type="PANTHER" id="PTHR46224:SF6">
    <property type="entry name" value="ANKYRIN REPEAT FAMILY PROTEIN"/>
    <property type="match status" value="1"/>
</dbReference>
<evidence type="ECO:0000313" key="2">
    <source>
        <dbReference type="EMBL" id="QJY46031.1"/>
    </source>
</evidence>
<dbReference type="InterPro" id="IPR002110">
    <property type="entry name" value="Ankyrin_rpt"/>
</dbReference>
<dbReference type="InterPro" id="IPR051616">
    <property type="entry name" value="Cul2-RING_E3_ligase_SR"/>
</dbReference>
<dbReference type="PANTHER" id="PTHR46224">
    <property type="entry name" value="ANKYRIN REPEAT FAMILY PROTEIN"/>
    <property type="match status" value="1"/>
</dbReference>
<evidence type="ECO:0000313" key="3">
    <source>
        <dbReference type="Proteomes" id="UP000505377"/>
    </source>
</evidence>
<keyword evidence="1" id="KW-0040">ANK repeat</keyword>
<dbReference type="PROSITE" id="PS50297">
    <property type="entry name" value="ANK_REP_REGION"/>
    <property type="match status" value="1"/>
</dbReference>
<dbReference type="InterPro" id="IPR036770">
    <property type="entry name" value="Ankyrin_rpt-contain_sf"/>
</dbReference>
<name>A0A6M6JI14_9PSEU</name>
<dbReference type="Pfam" id="PF00023">
    <property type="entry name" value="Ank"/>
    <property type="match status" value="1"/>
</dbReference>
<dbReference type="SUPFAM" id="SSF48403">
    <property type="entry name" value="Ankyrin repeat"/>
    <property type="match status" value="1"/>
</dbReference>
<evidence type="ECO:0000256" key="1">
    <source>
        <dbReference type="PROSITE-ProRule" id="PRU00023"/>
    </source>
</evidence>
<dbReference type="RefSeq" id="WP_172156826.1">
    <property type="nucleotide sequence ID" value="NZ_CP053564.1"/>
</dbReference>
<organism evidence="2 3">
    <name type="scientific">Pseudonocardia broussonetiae</name>
    <dbReference type="NCBI Taxonomy" id="2736640"/>
    <lineage>
        <taxon>Bacteria</taxon>
        <taxon>Bacillati</taxon>
        <taxon>Actinomycetota</taxon>
        <taxon>Actinomycetes</taxon>
        <taxon>Pseudonocardiales</taxon>
        <taxon>Pseudonocardiaceae</taxon>
        <taxon>Pseudonocardia</taxon>
    </lineage>
</organism>
<dbReference type="KEGG" id="pbro:HOP40_09640"/>